<sequence>MRSDLPINNLEKILSTLNSSLFLSQKVGVDEEPLIGKDFNFLCCFEFSKTVLYTMKKQLKTLNLNVLKSHAVAQSKHDEDALATPIFAVIWQGE</sequence>
<keyword evidence="1" id="KW-0614">Plasmid</keyword>
<name>A0AAD0S3N2_9GAMM</name>
<reference evidence="1 2" key="1">
    <citation type="submission" date="2018-08" db="EMBL/GenBank/DDBJ databases">
        <title>Draft genome sequence of Pseudoalteromonas donghaensis HJ51.</title>
        <authorList>
            <person name="Oh J."/>
            <person name="Roh D."/>
        </authorList>
    </citation>
    <scope>NUCLEOTIDE SEQUENCE [LARGE SCALE GENOMIC DNA]</scope>
    <source>
        <strain evidence="1 2">HJ51</strain>
        <plasmid evidence="1 2">unnamed1</plasmid>
    </source>
</reference>
<dbReference type="RefSeq" id="WP_118845094.1">
    <property type="nucleotide sequence ID" value="NZ_CP032091.1"/>
</dbReference>
<evidence type="ECO:0000313" key="2">
    <source>
        <dbReference type="Proteomes" id="UP000264605"/>
    </source>
</evidence>
<dbReference type="EMBL" id="CP032091">
    <property type="protein sequence ID" value="AXV67430.1"/>
    <property type="molecule type" value="Genomic_DNA"/>
</dbReference>
<dbReference type="Proteomes" id="UP000264605">
    <property type="component" value="Plasmid unnamed1"/>
</dbReference>
<accession>A0AAD0S3N2</accession>
<organism evidence="1 2">
    <name type="scientific">Pseudoalteromonas lipolytica</name>
    <dbReference type="NCBI Taxonomy" id="570156"/>
    <lineage>
        <taxon>Bacteria</taxon>
        <taxon>Pseudomonadati</taxon>
        <taxon>Pseudomonadota</taxon>
        <taxon>Gammaproteobacteria</taxon>
        <taxon>Alteromonadales</taxon>
        <taxon>Pseudoalteromonadaceae</taxon>
        <taxon>Pseudoalteromonas</taxon>
    </lineage>
</organism>
<proteinExistence type="predicted"/>
<evidence type="ECO:0000313" key="1">
    <source>
        <dbReference type="EMBL" id="AXV67430.1"/>
    </source>
</evidence>
<gene>
    <name evidence="1" type="ORF">D0907_19175</name>
</gene>
<geneLocation type="plasmid" evidence="1 2">
    <name>unnamed1</name>
</geneLocation>
<dbReference type="AlphaFoldDB" id="A0AAD0S3N2"/>
<protein>
    <submittedName>
        <fullName evidence="1">Uncharacterized protein</fullName>
    </submittedName>
</protein>
<dbReference type="GeneID" id="99507611"/>
<dbReference type="KEGG" id="pdj:D0907_19175"/>